<evidence type="ECO:0000313" key="2">
    <source>
        <dbReference type="Proteomes" id="UP000765509"/>
    </source>
</evidence>
<dbReference type="EMBL" id="AVOT02030474">
    <property type="protein sequence ID" value="MBW0523666.1"/>
    <property type="molecule type" value="Genomic_DNA"/>
</dbReference>
<evidence type="ECO:0000313" key="1">
    <source>
        <dbReference type="EMBL" id="MBW0523666.1"/>
    </source>
</evidence>
<gene>
    <name evidence="1" type="ORF">O181_063381</name>
</gene>
<reference evidence="1" key="1">
    <citation type="submission" date="2021-03" db="EMBL/GenBank/DDBJ databases">
        <title>Draft genome sequence of rust myrtle Austropuccinia psidii MF-1, a brazilian biotype.</title>
        <authorList>
            <person name="Quecine M.C."/>
            <person name="Pachon D.M.R."/>
            <person name="Bonatelli M.L."/>
            <person name="Correr F.H."/>
            <person name="Franceschini L.M."/>
            <person name="Leite T.F."/>
            <person name="Margarido G.R.A."/>
            <person name="Almeida C.A."/>
            <person name="Ferrarezi J.A."/>
            <person name="Labate C.A."/>
        </authorList>
    </citation>
    <scope>NUCLEOTIDE SEQUENCE</scope>
    <source>
        <strain evidence="1">MF-1</strain>
    </source>
</reference>
<dbReference type="Proteomes" id="UP000765509">
    <property type="component" value="Unassembled WGS sequence"/>
</dbReference>
<comment type="caution">
    <text evidence="1">The sequence shown here is derived from an EMBL/GenBank/DDBJ whole genome shotgun (WGS) entry which is preliminary data.</text>
</comment>
<keyword evidence="2" id="KW-1185">Reference proteome</keyword>
<organism evidence="1 2">
    <name type="scientific">Austropuccinia psidii MF-1</name>
    <dbReference type="NCBI Taxonomy" id="1389203"/>
    <lineage>
        <taxon>Eukaryota</taxon>
        <taxon>Fungi</taxon>
        <taxon>Dikarya</taxon>
        <taxon>Basidiomycota</taxon>
        <taxon>Pucciniomycotina</taxon>
        <taxon>Pucciniomycetes</taxon>
        <taxon>Pucciniales</taxon>
        <taxon>Sphaerophragmiaceae</taxon>
        <taxon>Austropuccinia</taxon>
    </lineage>
</organism>
<sequence>MASPVHCLYTAVHGPWDQLGPFWPNSNEEKRCKGGRPAAPNSRWAHLSLILAIIPEDQNGQKPQEPKTLKLAINDHVPQYSTHGLWQTPEATSLVQESFSLSYGPHTAGTRNGAYMVLYTNMDHFSSEI</sequence>
<name>A0A9Q3EJX9_9BASI</name>
<protein>
    <submittedName>
        <fullName evidence="1">Uncharacterized protein</fullName>
    </submittedName>
</protein>
<proteinExistence type="predicted"/>
<dbReference type="AlphaFoldDB" id="A0A9Q3EJX9"/>
<accession>A0A9Q3EJX9</accession>